<evidence type="ECO:0000256" key="1">
    <source>
        <dbReference type="ARBA" id="ARBA00022737"/>
    </source>
</evidence>
<dbReference type="Proteomes" id="UP001430356">
    <property type="component" value="Unassembled WGS sequence"/>
</dbReference>
<dbReference type="PROSITE" id="PS50088">
    <property type="entry name" value="ANK_REPEAT"/>
    <property type="match status" value="2"/>
</dbReference>
<dbReference type="PROSITE" id="PS50297">
    <property type="entry name" value="ANK_REP_REGION"/>
    <property type="match status" value="2"/>
</dbReference>
<feature type="repeat" description="ANK" evidence="3">
    <location>
        <begin position="129"/>
        <end position="161"/>
    </location>
</feature>
<dbReference type="InterPro" id="IPR002110">
    <property type="entry name" value="Ankyrin_rpt"/>
</dbReference>
<keyword evidence="2 3" id="KW-0040">ANK repeat</keyword>
<name>A0AAW0EKH9_9TRYP</name>
<dbReference type="EMBL" id="JAECZO010000029">
    <property type="protein sequence ID" value="KAK7193954.1"/>
    <property type="molecule type" value="Genomic_DNA"/>
</dbReference>
<dbReference type="SUPFAM" id="SSF48403">
    <property type="entry name" value="Ankyrin repeat"/>
    <property type="match status" value="1"/>
</dbReference>
<protein>
    <submittedName>
        <fullName evidence="4">Ankyrin repeats (3 copies)/Ankyrin repeat/Ankyrin repeats (Many copies)</fullName>
    </submittedName>
</protein>
<comment type="caution">
    <text evidence="4">The sequence shown here is derived from an EMBL/GenBank/DDBJ whole genome shotgun (WGS) entry which is preliminary data.</text>
</comment>
<dbReference type="Pfam" id="PF12796">
    <property type="entry name" value="Ank_2"/>
    <property type="match status" value="2"/>
</dbReference>
<dbReference type="SMART" id="SM00248">
    <property type="entry name" value="ANK"/>
    <property type="match status" value="4"/>
</dbReference>
<organism evidence="4 5">
    <name type="scientific">Novymonas esmeraldas</name>
    <dbReference type="NCBI Taxonomy" id="1808958"/>
    <lineage>
        <taxon>Eukaryota</taxon>
        <taxon>Discoba</taxon>
        <taxon>Euglenozoa</taxon>
        <taxon>Kinetoplastea</taxon>
        <taxon>Metakinetoplastina</taxon>
        <taxon>Trypanosomatida</taxon>
        <taxon>Trypanosomatidae</taxon>
        <taxon>Novymonas</taxon>
    </lineage>
</organism>
<evidence type="ECO:0000313" key="4">
    <source>
        <dbReference type="EMBL" id="KAK7193954.1"/>
    </source>
</evidence>
<accession>A0AAW0EKH9</accession>
<dbReference type="PRINTS" id="PR01415">
    <property type="entry name" value="ANKYRIN"/>
</dbReference>
<evidence type="ECO:0000256" key="3">
    <source>
        <dbReference type="PROSITE-ProRule" id="PRU00023"/>
    </source>
</evidence>
<keyword evidence="5" id="KW-1185">Reference proteome</keyword>
<dbReference type="AlphaFoldDB" id="A0AAW0EKH9"/>
<dbReference type="PANTHER" id="PTHR24173">
    <property type="entry name" value="ANKYRIN REPEAT CONTAINING"/>
    <property type="match status" value="1"/>
</dbReference>
<keyword evidence="1" id="KW-0677">Repeat</keyword>
<reference evidence="4 5" key="1">
    <citation type="journal article" date="2021" name="MBio">
        <title>A New Model Trypanosomatid, Novymonas esmeraldas: Genomic Perception of Its 'Candidatus Pandoraea novymonadis' Endosymbiont.</title>
        <authorList>
            <person name="Zakharova A."/>
            <person name="Saura A."/>
            <person name="Butenko A."/>
            <person name="Podesvova L."/>
            <person name="Warmusova S."/>
            <person name="Kostygov A.Y."/>
            <person name="Nenarokova A."/>
            <person name="Lukes J."/>
            <person name="Opperdoes F.R."/>
            <person name="Yurchenko V."/>
        </authorList>
    </citation>
    <scope>NUCLEOTIDE SEQUENCE [LARGE SCALE GENOMIC DNA]</scope>
    <source>
        <strain evidence="4 5">E262AT.01</strain>
    </source>
</reference>
<sequence>MSSTAATGSEMTYFTAIANRDAAAVKLLISQHRNVNEVAQDPGMYHRTPLHMCVWDNFVEGARLLLDAGADVNALDDLHDSPYLLSGAEGRQEIMEHIYKNAERTRRTEGKGSPQWKASVPDYTIVNRYGGTALIPACERGHVEMVRLLVQKGVDVNHYNHYNWTGLLEAIELGGDDDEHVEIVKILIENGVDVNQVDGAGKTPLYLARKRRQRRIAALLEAAGGHE</sequence>
<feature type="repeat" description="ANK" evidence="3">
    <location>
        <begin position="45"/>
        <end position="77"/>
    </location>
</feature>
<dbReference type="InterPro" id="IPR036770">
    <property type="entry name" value="Ankyrin_rpt-contain_sf"/>
</dbReference>
<gene>
    <name evidence="4" type="ORF">NESM_000307100</name>
</gene>
<dbReference type="Gene3D" id="1.25.40.20">
    <property type="entry name" value="Ankyrin repeat-containing domain"/>
    <property type="match status" value="2"/>
</dbReference>
<evidence type="ECO:0000313" key="5">
    <source>
        <dbReference type="Proteomes" id="UP001430356"/>
    </source>
</evidence>
<evidence type="ECO:0000256" key="2">
    <source>
        <dbReference type="ARBA" id="ARBA00023043"/>
    </source>
</evidence>
<dbReference type="PANTHER" id="PTHR24173:SF74">
    <property type="entry name" value="ANKYRIN REPEAT DOMAIN-CONTAINING PROTEIN 16"/>
    <property type="match status" value="1"/>
</dbReference>
<proteinExistence type="predicted"/>